<evidence type="ECO:0000313" key="3">
    <source>
        <dbReference type="Proteomes" id="UP001260715"/>
    </source>
</evidence>
<gene>
    <name evidence="2" type="ORF">J2W50_001422</name>
</gene>
<dbReference type="Proteomes" id="UP001260715">
    <property type="component" value="Unassembled WGS sequence"/>
</dbReference>
<sequence>MKKGRRMHVAAHPNGLHGREQTAKSAAVFDLEKRGLQHFPLPFPDFQINYSNKPNWRSMHHFELRRPGLIARPAVPQQAARDILSA</sequence>
<protein>
    <submittedName>
        <fullName evidence="2">Uncharacterized protein</fullName>
    </submittedName>
</protein>
<keyword evidence="3" id="KW-1185">Reference proteome</keyword>
<dbReference type="EMBL" id="JAVDSJ010000002">
    <property type="protein sequence ID" value="MDR6583224.1"/>
    <property type="molecule type" value="Genomic_DNA"/>
</dbReference>
<evidence type="ECO:0000313" key="2">
    <source>
        <dbReference type="EMBL" id="MDR6583224.1"/>
    </source>
</evidence>
<reference evidence="2 3" key="1">
    <citation type="submission" date="2023-07" db="EMBL/GenBank/DDBJ databases">
        <title>Sorghum-associated microbial communities from plants grown in Nebraska, USA.</title>
        <authorList>
            <person name="Schachtman D."/>
        </authorList>
    </citation>
    <scope>NUCLEOTIDE SEQUENCE [LARGE SCALE GENOMIC DNA]</scope>
    <source>
        <strain evidence="2 3">596</strain>
    </source>
</reference>
<organism evidence="2 3">
    <name type="scientific">Herbaspirillum frisingense</name>
    <dbReference type="NCBI Taxonomy" id="92645"/>
    <lineage>
        <taxon>Bacteria</taxon>
        <taxon>Pseudomonadati</taxon>
        <taxon>Pseudomonadota</taxon>
        <taxon>Betaproteobacteria</taxon>
        <taxon>Burkholderiales</taxon>
        <taxon>Oxalobacteraceae</taxon>
        <taxon>Herbaspirillum</taxon>
    </lineage>
</organism>
<evidence type="ECO:0000256" key="1">
    <source>
        <dbReference type="SAM" id="MobiDB-lite"/>
    </source>
</evidence>
<feature type="region of interest" description="Disordered" evidence="1">
    <location>
        <begin position="1"/>
        <end position="22"/>
    </location>
</feature>
<proteinExistence type="predicted"/>
<comment type="caution">
    <text evidence="2">The sequence shown here is derived from an EMBL/GenBank/DDBJ whole genome shotgun (WGS) entry which is preliminary data.</text>
</comment>
<dbReference type="RefSeq" id="WP_310009990.1">
    <property type="nucleotide sequence ID" value="NZ_JAVDSJ010000002.1"/>
</dbReference>
<accession>A0ABU1PBB9</accession>
<name>A0ABU1PBB9_9BURK</name>